<keyword evidence="1" id="KW-0472">Membrane</keyword>
<organism evidence="2 3">
    <name type="scientific">Methanocella arvoryzae (strain DSM 22066 / NBRC 105507 / MRE50)</name>
    <dbReference type="NCBI Taxonomy" id="351160"/>
    <lineage>
        <taxon>Archaea</taxon>
        <taxon>Methanobacteriati</taxon>
        <taxon>Methanobacteriota</taxon>
        <taxon>Stenosarchaea group</taxon>
        <taxon>Methanomicrobia</taxon>
        <taxon>Methanocellales</taxon>
        <taxon>Methanocellaceae</taxon>
        <taxon>Methanocella</taxon>
    </lineage>
</organism>
<sequence>MELSNYLLILVDWIELLANLISVLIIAAGIVVASVKVLQTVRKPDLLHYNKARLAFSRYLVIALEFQLAADIVKTAADPNWTDLGILAVVALIRTFLNFFLQREMKEEEREVEHAGKPVPG</sequence>
<dbReference type="Pfam" id="PF07784">
    <property type="entry name" value="DUF1622"/>
    <property type="match status" value="1"/>
</dbReference>
<gene>
    <name evidence="2" type="ORF">RCIX65</name>
</gene>
<proteinExistence type="predicted"/>
<dbReference type="eggNOG" id="arCOG03300">
    <property type="taxonomic scope" value="Archaea"/>
</dbReference>
<dbReference type="InterPro" id="IPR012427">
    <property type="entry name" value="DUF1622"/>
</dbReference>
<name>Q0W7R8_METAR</name>
<evidence type="ECO:0008006" key="4">
    <source>
        <dbReference type="Google" id="ProtNLM"/>
    </source>
</evidence>
<feature type="transmembrane region" description="Helical" evidence="1">
    <location>
        <begin position="83"/>
        <end position="101"/>
    </location>
</feature>
<evidence type="ECO:0000313" key="2">
    <source>
        <dbReference type="EMBL" id="CAJ35575.1"/>
    </source>
</evidence>
<keyword evidence="1" id="KW-0812">Transmembrane</keyword>
<feature type="transmembrane region" description="Helical" evidence="1">
    <location>
        <begin position="16"/>
        <end position="38"/>
    </location>
</feature>
<dbReference type="PANTHER" id="PTHR38468">
    <property type="entry name" value="SLL0939 PROTEIN"/>
    <property type="match status" value="1"/>
</dbReference>
<protein>
    <recommendedName>
        <fullName evidence="4">DUF1622 domain-containing protein</fullName>
    </recommendedName>
</protein>
<dbReference type="AlphaFoldDB" id="Q0W7R8"/>
<dbReference type="KEGG" id="rci:RCIX65"/>
<evidence type="ECO:0000313" key="3">
    <source>
        <dbReference type="Proteomes" id="UP000000663"/>
    </source>
</evidence>
<dbReference type="EMBL" id="AM114193">
    <property type="protein sequence ID" value="CAJ35575.1"/>
    <property type="molecule type" value="Genomic_DNA"/>
</dbReference>
<evidence type="ECO:0000256" key="1">
    <source>
        <dbReference type="SAM" id="Phobius"/>
    </source>
</evidence>
<dbReference type="Proteomes" id="UP000000663">
    <property type="component" value="Chromosome"/>
</dbReference>
<reference evidence="2 3" key="1">
    <citation type="journal article" date="2006" name="Science">
        <title>Genome of rice cluster I archaea -- the key methane producers in the rice rhizosphere.</title>
        <authorList>
            <person name="Erkel C."/>
            <person name="Kube M."/>
            <person name="Reinhardt R."/>
            <person name="Liesack W."/>
        </authorList>
    </citation>
    <scope>NUCLEOTIDE SEQUENCE [LARGE SCALE GENOMIC DNA]</scope>
    <source>
        <strain evidence="3">DSM 22066 / NBRC 105507 / MRE50</strain>
    </source>
</reference>
<keyword evidence="1" id="KW-1133">Transmembrane helix</keyword>
<dbReference type="PANTHER" id="PTHR38468:SF1">
    <property type="entry name" value="SLL0939 PROTEIN"/>
    <property type="match status" value="1"/>
</dbReference>
<keyword evidence="3" id="KW-1185">Reference proteome</keyword>
<accession>Q0W7R8</accession>
<dbReference type="STRING" id="351160.RCIX65"/>